<accession>A0ABR3C2R0</accession>
<reference evidence="2 3" key="1">
    <citation type="submission" date="2024-02" db="EMBL/GenBank/DDBJ databases">
        <title>De novo assembly and annotation of 12 fungi associated with fruit tree decline syndrome in Ontario, Canada.</title>
        <authorList>
            <person name="Sulman M."/>
            <person name="Ellouze W."/>
            <person name="Ilyukhin E."/>
        </authorList>
    </citation>
    <scope>NUCLEOTIDE SEQUENCE [LARGE SCALE GENOMIC DNA]</scope>
    <source>
        <strain evidence="2 3">FDS-637</strain>
    </source>
</reference>
<dbReference type="Proteomes" id="UP001430584">
    <property type="component" value="Unassembled WGS sequence"/>
</dbReference>
<sequence length="353" mass="35515">MAEARFGQEQVPIQAIQDVKGGDAGEASTIAGAAISDLLGAANPCDKLARGDEILAKLGTGADAMKAAIGMVAAEQNFNSFTTDQPTICSDPTLPTTEALRGITPLIDPDVGGADVANALSEKTKANPLDATGLSVADLLQQNGFSNFTTKDADGNAGAAAAGGTDVAAADASSSSSADAASTSTAAAASSSSSSAASSSSATNADQQQSSSGANTSSSASSANNLDFGKCTPTMDFKGGRNGRPADEFTFLPTDPLVAEGQQEALNPNIITNRICDQLTNVCGAADDAKAACEDAKTQIEALGTKDQSTADAWNEALGFAGAAKMAKRARGMRAVRRGGVHAQVMDWKKVRA</sequence>
<dbReference type="GeneID" id="92014205"/>
<evidence type="ECO:0000313" key="3">
    <source>
        <dbReference type="Proteomes" id="UP001430584"/>
    </source>
</evidence>
<keyword evidence="3" id="KW-1185">Reference proteome</keyword>
<comment type="caution">
    <text evidence="2">The sequence shown here is derived from an EMBL/GenBank/DDBJ whole genome shotgun (WGS) entry which is preliminary data.</text>
</comment>
<evidence type="ECO:0000256" key="1">
    <source>
        <dbReference type="SAM" id="MobiDB-lite"/>
    </source>
</evidence>
<organism evidence="2 3">
    <name type="scientific">Diplodia seriata</name>
    <dbReference type="NCBI Taxonomy" id="420778"/>
    <lineage>
        <taxon>Eukaryota</taxon>
        <taxon>Fungi</taxon>
        <taxon>Dikarya</taxon>
        <taxon>Ascomycota</taxon>
        <taxon>Pezizomycotina</taxon>
        <taxon>Dothideomycetes</taxon>
        <taxon>Dothideomycetes incertae sedis</taxon>
        <taxon>Botryosphaeriales</taxon>
        <taxon>Botryosphaeriaceae</taxon>
        <taxon>Diplodia</taxon>
    </lineage>
</organism>
<dbReference type="RefSeq" id="XP_066628512.1">
    <property type="nucleotide sequence ID" value="XM_066781510.1"/>
</dbReference>
<proteinExistence type="predicted"/>
<protein>
    <submittedName>
        <fullName evidence="2">Uncharacterized protein</fullName>
    </submittedName>
</protein>
<gene>
    <name evidence="2" type="ORF">SLS55_010120</name>
</gene>
<feature type="region of interest" description="Disordered" evidence="1">
    <location>
        <begin position="191"/>
        <end position="225"/>
    </location>
</feature>
<dbReference type="EMBL" id="JAJVCZ030000011">
    <property type="protein sequence ID" value="KAL0254641.1"/>
    <property type="molecule type" value="Genomic_DNA"/>
</dbReference>
<name>A0ABR3C2R0_9PEZI</name>
<evidence type="ECO:0000313" key="2">
    <source>
        <dbReference type="EMBL" id="KAL0254641.1"/>
    </source>
</evidence>